<dbReference type="SUPFAM" id="SSF57716">
    <property type="entry name" value="Glucocorticoid receptor-like (DNA-binding domain)"/>
    <property type="match status" value="1"/>
</dbReference>
<sequence length="114" mass="12889">MNTIDKFKKLLLRQQKEVEKEIEDLEKDDPINSLSMAESSEPGTDSWVADTHSRVLAVKSNLQMLLVRIRKSLQNLNSGKFGKCENCGKLIEDERLKAIPTATLCIVCSKKVKK</sequence>
<evidence type="ECO:0000256" key="3">
    <source>
        <dbReference type="ARBA" id="ARBA00022833"/>
    </source>
</evidence>
<evidence type="ECO:0000256" key="1">
    <source>
        <dbReference type="ARBA" id="ARBA00022723"/>
    </source>
</evidence>
<comment type="caution">
    <text evidence="6">The sequence shown here is derived from an EMBL/GenBank/DDBJ whole genome shotgun (WGS) entry which is preliminary data.</text>
</comment>
<keyword evidence="3" id="KW-0862">Zinc</keyword>
<dbReference type="InterPro" id="IPR020458">
    <property type="entry name" value="Znf_DskA_TraR_CS"/>
</dbReference>
<organism evidence="6 7">
    <name type="scientific">Candidatus Daviesbacteria bacterium GW2011_GWB1_36_5</name>
    <dbReference type="NCBI Taxonomy" id="1618426"/>
    <lineage>
        <taxon>Bacteria</taxon>
        <taxon>Candidatus Daviesiibacteriota</taxon>
    </lineage>
</organism>
<evidence type="ECO:0000256" key="4">
    <source>
        <dbReference type="PROSITE-ProRule" id="PRU00510"/>
    </source>
</evidence>
<feature type="zinc finger region" description="dksA C4-type" evidence="4">
    <location>
        <begin position="84"/>
        <end position="108"/>
    </location>
</feature>
<keyword evidence="1" id="KW-0479">Metal-binding</keyword>
<dbReference type="GO" id="GO:0008270">
    <property type="term" value="F:zinc ion binding"/>
    <property type="evidence" value="ECO:0007669"/>
    <property type="project" value="UniProtKB-KW"/>
</dbReference>
<dbReference type="Gene3D" id="1.20.120.910">
    <property type="entry name" value="DksA, coiled-coil domain"/>
    <property type="match status" value="1"/>
</dbReference>
<dbReference type="PANTHER" id="PTHR33823">
    <property type="entry name" value="RNA POLYMERASE-BINDING TRANSCRIPTION FACTOR DKSA-RELATED"/>
    <property type="match status" value="1"/>
</dbReference>
<dbReference type="AlphaFoldDB" id="A0A0G0ETL0"/>
<keyword evidence="2" id="KW-0863">Zinc-finger</keyword>
<evidence type="ECO:0000313" key="6">
    <source>
        <dbReference type="EMBL" id="KKQ10178.1"/>
    </source>
</evidence>
<proteinExistence type="predicted"/>
<evidence type="ECO:0000313" key="7">
    <source>
        <dbReference type="Proteomes" id="UP000034492"/>
    </source>
</evidence>
<dbReference type="Pfam" id="PF01258">
    <property type="entry name" value="zf-dskA_traR"/>
    <property type="match status" value="1"/>
</dbReference>
<name>A0A0G0ETL0_9BACT</name>
<dbReference type="Proteomes" id="UP000034492">
    <property type="component" value="Unassembled WGS sequence"/>
</dbReference>
<dbReference type="InterPro" id="IPR000962">
    <property type="entry name" value="Znf_DskA_TraR"/>
</dbReference>
<gene>
    <name evidence="6" type="ORF">US19_C0008G0021</name>
</gene>
<reference evidence="6 7" key="1">
    <citation type="journal article" date="2015" name="Nature">
        <title>rRNA introns, odd ribosomes, and small enigmatic genomes across a large radiation of phyla.</title>
        <authorList>
            <person name="Brown C.T."/>
            <person name="Hug L.A."/>
            <person name="Thomas B.C."/>
            <person name="Sharon I."/>
            <person name="Castelle C.J."/>
            <person name="Singh A."/>
            <person name="Wilkins M.J."/>
            <person name="Williams K.H."/>
            <person name="Banfield J.F."/>
        </authorList>
    </citation>
    <scope>NUCLEOTIDE SEQUENCE [LARGE SCALE GENOMIC DNA]</scope>
</reference>
<dbReference type="PROSITE" id="PS51128">
    <property type="entry name" value="ZF_DKSA_2"/>
    <property type="match status" value="1"/>
</dbReference>
<evidence type="ECO:0000259" key="5">
    <source>
        <dbReference type="Pfam" id="PF01258"/>
    </source>
</evidence>
<feature type="domain" description="Zinc finger DksA/TraR C4-type" evidence="5">
    <location>
        <begin position="79"/>
        <end position="109"/>
    </location>
</feature>
<dbReference type="PROSITE" id="PS01102">
    <property type="entry name" value="ZF_DKSA_1"/>
    <property type="match status" value="1"/>
</dbReference>
<dbReference type="EMBL" id="LBSA01000008">
    <property type="protein sequence ID" value="KKQ10178.1"/>
    <property type="molecule type" value="Genomic_DNA"/>
</dbReference>
<protein>
    <submittedName>
        <fullName evidence="6">Transcriptional regulator, TraR/DksA family</fullName>
    </submittedName>
</protein>
<accession>A0A0G0ETL0</accession>
<evidence type="ECO:0000256" key="2">
    <source>
        <dbReference type="ARBA" id="ARBA00022771"/>
    </source>
</evidence>
<dbReference type="PANTHER" id="PTHR33823:SF2">
    <property type="entry name" value="RNA POLYMERASE-BINDING TRANSCRIPTION FACTOR DKSA"/>
    <property type="match status" value="1"/>
</dbReference>